<feature type="region of interest" description="Disordered" evidence="1">
    <location>
        <begin position="1"/>
        <end position="77"/>
    </location>
</feature>
<feature type="compositionally biased region" description="Basic and acidic residues" evidence="1">
    <location>
        <begin position="42"/>
        <end position="68"/>
    </location>
</feature>
<accession>A0ABD5NG29</accession>
<dbReference type="EMBL" id="JBHRWN010000002">
    <property type="protein sequence ID" value="MFC3478196.1"/>
    <property type="molecule type" value="Genomic_DNA"/>
</dbReference>
<gene>
    <name evidence="2" type="ORF">ACFOKC_10730</name>
</gene>
<feature type="compositionally biased region" description="Basic and acidic residues" evidence="1">
    <location>
        <begin position="1"/>
        <end position="33"/>
    </location>
</feature>
<reference evidence="2 3" key="1">
    <citation type="journal article" date="2019" name="Int. J. Syst. Evol. Microbiol.">
        <title>The Global Catalogue of Microorganisms (GCM) 10K type strain sequencing project: providing services to taxonomists for standard genome sequencing and annotation.</title>
        <authorList>
            <consortium name="The Broad Institute Genomics Platform"/>
            <consortium name="The Broad Institute Genome Sequencing Center for Infectious Disease"/>
            <person name="Wu L."/>
            <person name="Ma J."/>
        </authorList>
    </citation>
    <scope>NUCLEOTIDE SEQUENCE [LARGE SCALE GENOMIC DNA]</scope>
    <source>
        <strain evidence="2 3">CGMCC 1.12562</strain>
    </source>
</reference>
<sequence>MQFDAVRRARFDGDATDDDVRVRRDAGRDDNGDHYASAVGDDANHGSHDGDGDADDHGDADDRDHADDGSGDDIGVE</sequence>
<dbReference type="Proteomes" id="UP001595660">
    <property type="component" value="Unassembled WGS sequence"/>
</dbReference>
<protein>
    <submittedName>
        <fullName evidence="2">Uncharacterized protein</fullName>
    </submittedName>
</protein>
<name>A0ABD5NG29_9EURY</name>
<dbReference type="GeneID" id="69118801"/>
<evidence type="ECO:0000256" key="1">
    <source>
        <dbReference type="SAM" id="MobiDB-lite"/>
    </source>
</evidence>
<keyword evidence="3" id="KW-1185">Reference proteome</keyword>
<dbReference type="RefSeq" id="WP_232570690.1">
    <property type="nucleotide sequence ID" value="NZ_CP089466.1"/>
</dbReference>
<evidence type="ECO:0000313" key="2">
    <source>
        <dbReference type="EMBL" id="MFC3478196.1"/>
    </source>
</evidence>
<proteinExistence type="predicted"/>
<comment type="caution">
    <text evidence="2">The sequence shown here is derived from an EMBL/GenBank/DDBJ whole genome shotgun (WGS) entry which is preliminary data.</text>
</comment>
<dbReference type="AlphaFoldDB" id="A0ABD5NG29"/>
<organism evidence="2 3">
    <name type="scientific">Halobacterium litoreum</name>
    <dbReference type="NCBI Taxonomy" id="2039234"/>
    <lineage>
        <taxon>Archaea</taxon>
        <taxon>Methanobacteriati</taxon>
        <taxon>Methanobacteriota</taxon>
        <taxon>Stenosarchaea group</taxon>
        <taxon>Halobacteria</taxon>
        <taxon>Halobacteriales</taxon>
        <taxon>Halobacteriaceae</taxon>
        <taxon>Halobacterium</taxon>
    </lineage>
</organism>
<evidence type="ECO:0000313" key="3">
    <source>
        <dbReference type="Proteomes" id="UP001595660"/>
    </source>
</evidence>